<protein>
    <submittedName>
        <fullName evidence="2">Acetyltransferase</fullName>
    </submittedName>
</protein>
<dbReference type="AlphaFoldDB" id="A0A0X1L3A0"/>
<evidence type="ECO:0000313" key="2">
    <source>
        <dbReference type="EMBL" id="EET25008.1"/>
    </source>
</evidence>
<dbReference type="Proteomes" id="UP000004687">
    <property type="component" value="Unassembled WGS sequence"/>
</dbReference>
<proteinExistence type="predicted"/>
<reference evidence="2" key="1">
    <citation type="submission" date="2005-09" db="EMBL/GenBank/DDBJ databases">
        <title>Annotation of Vibrio cholerae MO10.</title>
        <authorList>
            <person name="Colwell R."/>
            <person name="Grim C.J."/>
            <person name="Young S."/>
            <person name="Jaffe D."/>
            <person name="Gnerre S."/>
            <person name="Berlin A."/>
            <person name="Heiman D."/>
            <person name="Hepburn T."/>
            <person name="Shea T."/>
            <person name="Sykes S."/>
            <person name="Yandava C."/>
            <person name="Alvarado L."/>
            <person name="Kodira C."/>
            <person name="Borodovsky M."/>
            <person name="Heidelberg J."/>
            <person name="Lander E."/>
            <person name="Galagan J."/>
            <person name="Nusbaum C."/>
            <person name="Birren B."/>
        </authorList>
    </citation>
    <scope>NUCLEOTIDE SEQUENCE [LARGE SCALE GENOMIC DNA]</scope>
    <source>
        <strain evidence="2">MO10</strain>
    </source>
</reference>
<keyword evidence="2" id="KW-0808">Transferase</keyword>
<dbReference type="GO" id="GO:0016747">
    <property type="term" value="F:acyltransferase activity, transferring groups other than amino-acyl groups"/>
    <property type="evidence" value="ECO:0007669"/>
    <property type="project" value="InterPro"/>
</dbReference>
<sequence length="183" mass="20281">MCIKGCKRRIHPTRLLMLIRTEAPADILVVDQLLKNVFATEAEADLVMALRENGQRTLSLVACDDEGEIVGHVMFSPVTLEGEDLNWQGLAPLAVKEEYRRQGIGAELVKEGLSSLGELGYPACVVLGDPAYYSRFGFEDAARYSLRCAWDVPQGAFQVVALWERELDGRCGVIEYSQEFAAL</sequence>
<organism evidence="2">
    <name type="scientific">Vibrio cholerae (strain MO10)</name>
    <dbReference type="NCBI Taxonomy" id="345072"/>
    <lineage>
        <taxon>Bacteria</taxon>
        <taxon>Pseudomonadati</taxon>
        <taxon>Pseudomonadota</taxon>
        <taxon>Gammaproteobacteria</taxon>
        <taxon>Vibrionales</taxon>
        <taxon>Vibrionaceae</taxon>
        <taxon>Vibrio</taxon>
    </lineage>
</organism>
<evidence type="ECO:0000259" key="1">
    <source>
        <dbReference type="PROSITE" id="PS51186"/>
    </source>
</evidence>
<dbReference type="CDD" id="cd04301">
    <property type="entry name" value="NAT_SF"/>
    <property type="match status" value="1"/>
</dbReference>
<dbReference type="Pfam" id="PF13508">
    <property type="entry name" value="Acetyltransf_7"/>
    <property type="match status" value="1"/>
</dbReference>
<dbReference type="InterPro" id="IPR016181">
    <property type="entry name" value="Acyl_CoA_acyltransferase"/>
</dbReference>
<feature type="domain" description="N-acetyltransferase" evidence="1">
    <location>
        <begin position="17"/>
        <end position="168"/>
    </location>
</feature>
<dbReference type="PROSITE" id="PS51186">
    <property type="entry name" value="GNAT"/>
    <property type="match status" value="1"/>
</dbReference>
<name>A0A0X1L3A0_VIBCO</name>
<accession>A0A0X1L3A0</accession>
<dbReference type="InterPro" id="IPR000182">
    <property type="entry name" value="GNAT_dom"/>
</dbReference>
<reference evidence="2" key="2">
    <citation type="submission" date="2008-07" db="EMBL/GenBank/DDBJ databases">
        <authorList>
            <consortium name="Broad Institute Genome Sequencing Platform"/>
            <person name="Colwell R."/>
            <person name="Grim C.J."/>
            <person name="Young S."/>
            <person name="Jaffe D."/>
            <person name="Gnerre S."/>
            <person name="Berlin A."/>
            <person name="Heiman D."/>
            <person name="Hepburn T."/>
            <person name="Shea T."/>
            <person name="Sykes S."/>
            <person name="Alvarado L."/>
            <person name="Kodira C."/>
            <person name="Heidelberg J."/>
            <person name="Lander E."/>
            <person name="Galagan J."/>
            <person name="Nusbaum C."/>
            <person name="Birren B."/>
        </authorList>
    </citation>
    <scope>NUCLEOTIDE SEQUENCE [LARGE SCALE GENOMIC DNA]</scope>
    <source>
        <strain evidence="2">MO10</strain>
    </source>
</reference>
<dbReference type="Gene3D" id="3.40.630.30">
    <property type="match status" value="1"/>
</dbReference>
<dbReference type="EMBL" id="DS990138">
    <property type="protein sequence ID" value="EET25008.1"/>
    <property type="molecule type" value="Genomic_DNA"/>
</dbReference>
<dbReference type="SUPFAM" id="SSF55729">
    <property type="entry name" value="Acyl-CoA N-acyltransferases (Nat)"/>
    <property type="match status" value="1"/>
</dbReference>
<gene>
    <name evidence="2" type="ORF">VchoM_03035</name>
</gene>
<dbReference type="HOGENOM" id="CLU_081840_2_1_6"/>